<protein>
    <recommendedName>
        <fullName evidence="4">Arrestin C-terminal-like domain-containing protein</fullName>
    </recommendedName>
</protein>
<name>A0AAV5UDE1_9BILA</name>
<evidence type="ECO:0000256" key="1">
    <source>
        <dbReference type="SAM" id="MobiDB-lite"/>
    </source>
</evidence>
<feature type="compositionally biased region" description="Basic and acidic residues" evidence="1">
    <location>
        <begin position="324"/>
        <end position="333"/>
    </location>
</feature>
<evidence type="ECO:0000313" key="2">
    <source>
        <dbReference type="EMBL" id="GMT04044.1"/>
    </source>
</evidence>
<gene>
    <name evidence="2" type="ORF">PENTCL1PPCAC_26218</name>
</gene>
<reference evidence="2" key="1">
    <citation type="submission" date="2023-10" db="EMBL/GenBank/DDBJ databases">
        <title>Genome assembly of Pristionchus species.</title>
        <authorList>
            <person name="Yoshida K."/>
            <person name="Sommer R.J."/>
        </authorList>
    </citation>
    <scope>NUCLEOTIDE SEQUENCE</scope>
    <source>
        <strain evidence="2">RS0144</strain>
    </source>
</reference>
<feature type="compositionally biased region" description="Low complexity" evidence="1">
    <location>
        <begin position="312"/>
        <end position="323"/>
    </location>
</feature>
<dbReference type="Proteomes" id="UP001432027">
    <property type="component" value="Unassembled WGS sequence"/>
</dbReference>
<feature type="region of interest" description="Disordered" evidence="1">
    <location>
        <begin position="408"/>
        <end position="477"/>
    </location>
</feature>
<feature type="non-terminal residue" evidence="2">
    <location>
        <position position="1"/>
    </location>
</feature>
<dbReference type="InterPro" id="IPR014752">
    <property type="entry name" value="Arrestin-like_C"/>
</dbReference>
<feature type="compositionally biased region" description="Basic and acidic residues" evidence="1">
    <location>
        <begin position="293"/>
        <end position="311"/>
    </location>
</feature>
<feature type="compositionally biased region" description="Basic and acidic residues" evidence="1">
    <location>
        <begin position="464"/>
        <end position="477"/>
    </location>
</feature>
<evidence type="ECO:0000313" key="3">
    <source>
        <dbReference type="Proteomes" id="UP001432027"/>
    </source>
</evidence>
<sequence>KEHYVKKAFMLLSPWDRFPPVNGEPVTVSDADFYGKCCCKGKLAADLSLSKTVFSPGEDVFGSVKLNGKKPKNILDQIEVRLVDRVLRVGTPEKMGASPYRTLVARRLEQSPKTRDDKKSEKGGDTMIDGVYFLTIPACPPSTKGSFDAETGECSDMMAPNGGAPTAKQFPGILESPSTATLRIRRVPFLRIQYAIQVSIADIVILDAPITIAELSHTGSGDSPLHSFVGGAQPIEEAADSGKAAFGGPFAYTPLYPVKMRAERKEEKMEMSNGVSEMSQTGLTSSIPTSPSKVEEKREEGGAEEEERKEGVPSPSLSPVSVHVQEEREEREATPTSPVQVTVEEPVTKTAVHTSERVEEVKNEEGEVVGTITTKTTTMESSTTQVVEMSGEGEEAVREVGERLADGWGEEEGAEGVERVEQSSSVVHGDDGEVIATTTTTKILKRVKREVREEGEEEEEEENSEKSEEKKKEVVEE</sequence>
<evidence type="ECO:0008006" key="4">
    <source>
        <dbReference type="Google" id="ProtNLM"/>
    </source>
</evidence>
<dbReference type="EMBL" id="BTSX01000006">
    <property type="protein sequence ID" value="GMT04044.1"/>
    <property type="molecule type" value="Genomic_DNA"/>
</dbReference>
<feature type="compositionally biased region" description="Polar residues" evidence="1">
    <location>
        <begin position="273"/>
        <end position="292"/>
    </location>
</feature>
<dbReference type="Gene3D" id="2.60.40.640">
    <property type="match status" value="1"/>
</dbReference>
<dbReference type="AlphaFoldDB" id="A0AAV5UDE1"/>
<keyword evidence="3" id="KW-1185">Reference proteome</keyword>
<feature type="compositionally biased region" description="Acidic residues" evidence="1">
    <location>
        <begin position="453"/>
        <end position="463"/>
    </location>
</feature>
<feature type="region of interest" description="Disordered" evidence="1">
    <location>
        <begin position="264"/>
        <end position="340"/>
    </location>
</feature>
<comment type="caution">
    <text evidence="2">The sequence shown here is derived from an EMBL/GenBank/DDBJ whole genome shotgun (WGS) entry which is preliminary data.</text>
</comment>
<feature type="compositionally biased region" description="Basic and acidic residues" evidence="1">
    <location>
        <begin position="354"/>
        <end position="365"/>
    </location>
</feature>
<proteinExistence type="predicted"/>
<accession>A0AAV5UDE1</accession>
<feature type="region of interest" description="Disordered" evidence="1">
    <location>
        <begin position="346"/>
        <end position="365"/>
    </location>
</feature>
<organism evidence="2 3">
    <name type="scientific">Pristionchus entomophagus</name>
    <dbReference type="NCBI Taxonomy" id="358040"/>
    <lineage>
        <taxon>Eukaryota</taxon>
        <taxon>Metazoa</taxon>
        <taxon>Ecdysozoa</taxon>
        <taxon>Nematoda</taxon>
        <taxon>Chromadorea</taxon>
        <taxon>Rhabditida</taxon>
        <taxon>Rhabditina</taxon>
        <taxon>Diplogasteromorpha</taxon>
        <taxon>Diplogasteroidea</taxon>
        <taxon>Neodiplogasteridae</taxon>
        <taxon>Pristionchus</taxon>
    </lineage>
</organism>